<evidence type="ECO:0000256" key="1">
    <source>
        <dbReference type="SAM" id="Phobius"/>
    </source>
</evidence>
<keyword evidence="1" id="KW-0472">Membrane</keyword>
<dbReference type="PANTHER" id="PTHR30590:SF2">
    <property type="entry name" value="INNER MEMBRANE PROTEIN"/>
    <property type="match status" value="1"/>
</dbReference>
<dbReference type="Proteomes" id="UP000484875">
    <property type="component" value="Unassembled WGS sequence"/>
</dbReference>
<feature type="transmembrane region" description="Helical" evidence="1">
    <location>
        <begin position="209"/>
        <end position="230"/>
    </location>
</feature>
<proteinExistence type="predicted"/>
<accession>A0A845HFB7</accession>
<name>A0A845HFB7_9BURK</name>
<keyword evidence="4" id="KW-1185">Reference proteome</keyword>
<dbReference type="RefSeq" id="WP_161089675.1">
    <property type="nucleotide sequence ID" value="NZ_WWCV01000013.1"/>
</dbReference>
<feature type="transmembrane region" description="Helical" evidence="1">
    <location>
        <begin position="325"/>
        <end position="348"/>
    </location>
</feature>
<feature type="transmembrane region" description="Helical" evidence="1">
    <location>
        <begin position="299"/>
        <end position="319"/>
    </location>
</feature>
<dbReference type="Pfam" id="PF04235">
    <property type="entry name" value="DUF418"/>
    <property type="match status" value="1"/>
</dbReference>
<evidence type="ECO:0000313" key="3">
    <source>
        <dbReference type="EMBL" id="MYN17017.1"/>
    </source>
</evidence>
<reference evidence="3 4" key="1">
    <citation type="submission" date="2019-12" db="EMBL/GenBank/DDBJ databases">
        <title>Novel species isolated from a subtropical stream in China.</title>
        <authorList>
            <person name="Lu H."/>
        </authorList>
    </citation>
    <scope>NUCLEOTIDE SEQUENCE [LARGE SCALE GENOMIC DNA]</scope>
    <source>
        <strain evidence="3 4">FT107W</strain>
    </source>
</reference>
<feature type="transmembrane region" description="Helical" evidence="1">
    <location>
        <begin position="73"/>
        <end position="89"/>
    </location>
</feature>
<keyword evidence="1" id="KW-1133">Transmembrane helix</keyword>
<dbReference type="PANTHER" id="PTHR30590">
    <property type="entry name" value="INNER MEMBRANE PROTEIN"/>
    <property type="match status" value="1"/>
</dbReference>
<evidence type="ECO:0000259" key="2">
    <source>
        <dbReference type="Pfam" id="PF04235"/>
    </source>
</evidence>
<dbReference type="InterPro" id="IPR007349">
    <property type="entry name" value="DUF418"/>
</dbReference>
<dbReference type="InterPro" id="IPR052529">
    <property type="entry name" value="Bact_Transport_Assoc"/>
</dbReference>
<keyword evidence="1" id="KW-0812">Transmembrane</keyword>
<comment type="caution">
    <text evidence="3">The sequence shown here is derived from an EMBL/GenBank/DDBJ whole genome shotgun (WGS) entry which is preliminary data.</text>
</comment>
<feature type="transmembrane region" description="Helical" evidence="1">
    <location>
        <begin position="266"/>
        <end position="283"/>
    </location>
</feature>
<dbReference type="EMBL" id="WWCV01000013">
    <property type="protein sequence ID" value="MYN17017.1"/>
    <property type="molecule type" value="Genomic_DNA"/>
</dbReference>
<organism evidence="3 4">
    <name type="scientific">Duganella vulcania</name>
    <dbReference type="NCBI Taxonomy" id="2692166"/>
    <lineage>
        <taxon>Bacteria</taxon>
        <taxon>Pseudomonadati</taxon>
        <taxon>Pseudomonadota</taxon>
        <taxon>Betaproteobacteria</taxon>
        <taxon>Burkholderiales</taxon>
        <taxon>Oxalobacteraceae</taxon>
        <taxon>Telluria group</taxon>
        <taxon>Duganella</taxon>
    </lineage>
</organism>
<evidence type="ECO:0000313" key="4">
    <source>
        <dbReference type="Proteomes" id="UP000484875"/>
    </source>
</evidence>
<feature type="transmembrane region" description="Helical" evidence="1">
    <location>
        <begin position="242"/>
        <end position="260"/>
    </location>
</feature>
<protein>
    <submittedName>
        <fullName evidence="3">DUF418 domain-containing protein</fullName>
    </submittedName>
</protein>
<feature type="transmembrane region" description="Helical" evidence="1">
    <location>
        <begin position="101"/>
        <end position="121"/>
    </location>
</feature>
<sequence>MHSTTARAVDGQGERIDAIDILRGVALFGVLMVNLVSEFRVSIFQQFLPPDPATGVLDGWIETLVRAGFEMKAFAVFSLLFGLGLAVQFERLARTGRPRYWLTRRLAVLLVFGLVHLLLIWNGDILTEYALGGLLVLPLLAAPVWALAVAAACLFALYAYIGMVPVGIPWPEAAWFQQHVALANQVYATGGYAEIHRFSIDELANLLPLHIYIFPRTLALFLLGALAWRTGVARKPEQHRRLLAAIAVAGIAGGAALSTVETAAGMGQTVLATGYAATVLLLAQRRMLHVFAPLGRMAFTNYIAQSLIFGVIFFGYGLGQFGRLGAAPVFLLGLVVYAAQMTASAWWLRHYRYGPLEWLWRTLMYGAVQPMRVALREKD</sequence>
<feature type="transmembrane region" description="Helical" evidence="1">
    <location>
        <begin position="133"/>
        <end position="161"/>
    </location>
</feature>
<gene>
    <name evidence="3" type="ORF">GTP81_09650</name>
</gene>
<dbReference type="AlphaFoldDB" id="A0A845HFB7"/>
<feature type="domain" description="DUF418" evidence="2">
    <location>
        <begin position="228"/>
        <end position="366"/>
    </location>
</feature>